<evidence type="ECO:0000256" key="3">
    <source>
        <dbReference type="ARBA" id="ARBA00022692"/>
    </source>
</evidence>
<feature type="domain" description="EamA" evidence="7">
    <location>
        <begin position="156"/>
        <end position="290"/>
    </location>
</feature>
<dbReference type="InterPro" id="IPR000620">
    <property type="entry name" value="EamA_dom"/>
</dbReference>
<reference evidence="8" key="1">
    <citation type="submission" date="2020-10" db="EMBL/GenBank/DDBJ databases">
        <title>Bacterium isolated from coastal waters sediment.</title>
        <authorList>
            <person name="Chen R.-J."/>
            <person name="Lu D.-C."/>
            <person name="Zhu K.-L."/>
            <person name="Du Z.-J."/>
        </authorList>
    </citation>
    <scope>NUCLEOTIDE SEQUENCE</scope>
    <source>
        <strain evidence="8">N1Y112</strain>
    </source>
</reference>
<dbReference type="EMBL" id="JADEYS010000011">
    <property type="protein sequence ID" value="MBE9398004.1"/>
    <property type="molecule type" value="Genomic_DNA"/>
</dbReference>
<keyword evidence="5 6" id="KW-0472">Membrane</keyword>
<comment type="caution">
    <text evidence="8">The sequence shown here is derived from an EMBL/GenBank/DDBJ whole genome shotgun (WGS) entry which is preliminary data.</text>
</comment>
<dbReference type="RefSeq" id="WP_193953637.1">
    <property type="nucleotide sequence ID" value="NZ_JADEYS010000011.1"/>
</dbReference>
<evidence type="ECO:0000259" key="7">
    <source>
        <dbReference type="Pfam" id="PF00892"/>
    </source>
</evidence>
<dbReference type="PANTHER" id="PTHR42920">
    <property type="entry name" value="OS03G0707200 PROTEIN-RELATED"/>
    <property type="match status" value="1"/>
</dbReference>
<dbReference type="InterPro" id="IPR051258">
    <property type="entry name" value="Diverse_Substrate_Transporter"/>
</dbReference>
<keyword evidence="2" id="KW-1003">Cell membrane</keyword>
<name>A0A8J7FE43_9GAMM</name>
<dbReference type="PANTHER" id="PTHR42920:SF5">
    <property type="entry name" value="EAMA DOMAIN-CONTAINING PROTEIN"/>
    <property type="match status" value="1"/>
</dbReference>
<feature type="domain" description="EamA" evidence="7">
    <location>
        <begin position="11"/>
        <end position="142"/>
    </location>
</feature>
<comment type="subcellular location">
    <subcellularLocation>
        <location evidence="1">Cell membrane</location>
        <topology evidence="1">Multi-pass membrane protein</topology>
    </subcellularLocation>
</comment>
<evidence type="ECO:0000313" key="9">
    <source>
        <dbReference type="Proteomes" id="UP000640333"/>
    </source>
</evidence>
<evidence type="ECO:0000256" key="6">
    <source>
        <dbReference type="SAM" id="Phobius"/>
    </source>
</evidence>
<protein>
    <submittedName>
        <fullName evidence="8">DMT family transporter</fullName>
    </submittedName>
</protein>
<feature type="transmembrane region" description="Helical" evidence="6">
    <location>
        <begin position="128"/>
        <end position="146"/>
    </location>
</feature>
<proteinExistence type="predicted"/>
<feature type="transmembrane region" description="Helical" evidence="6">
    <location>
        <begin position="158"/>
        <end position="175"/>
    </location>
</feature>
<feature type="transmembrane region" description="Helical" evidence="6">
    <location>
        <begin position="42"/>
        <end position="60"/>
    </location>
</feature>
<keyword evidence="9" id="KW-1185">Reference proteome</keyword>
<dbReference type="Proteomes" id="UP000640333">
    <property type="component" value="Unassembled WGS sequence"/>
</dbReference>
<feature type="transmembrane region" description="Helical" evidence="6">
    <location>
        <begin position="187"/>
        <end position="207"/>
    </location>
</feature>
<gene>
    <name evidence="8" type="ORF">IOQ59_12120</name>
</gene>
<accession>A0A8J7FE43</accession>
<keyword evidence="3 6" id="KW-0812">Transmembrane</keyword>
<dbReference type="GO" id="GO:0005886">
    <property type="term" value="C:plasma membrane"/>
    <property type="evidence" value="ECO:0007669"/>
    <property type="project" value="UniProtKB-SubCell"/>
</dbReference>
<evidence type="ECO:0000256" key="2">
    <source>
        <dbReference type="ARBA" id="ARBA00022475"/>
    </source>
</evidence>
<feature type="transmembrane region" description="Helical" evidence="6">
    <location>
        <begin position="98"/>
        <end position="116"/>
    </location>
</feature>
<dbReference type="Gene3D" id="1.10.3730.20">
    <property type="match status" value="1"/>
</dbReference>
<dbReference type="Pfam" id="PF00892">
    <property type="entry name" value="EamA"/>
    <property type="match status" value="2"/>
</dbReference>
<dbReference type="InterPro" id="IPR037185">
    <property type="entry name" value="EmrE-like"/>
</dbReference>
<dbReference type="SUPFAM" id="SSF103481">
    <property type="entry name" value="Multidrug resistance efflux transporter EmrE"/>
    <property type="match status" value="2"/>
</dbReference>
<evidence type="ECO:0000256" key="1">
    <source>
        <dbReference type="ARBA" id="ARBA00004651"/>
    </source>
</evidence>
<evidence type="ECO:0000256" key="5">
    <source>
        <dbReference type="ARBA" id="ARBA00023136"/>
    </source>
</evidence>
<dbReference type="AlphaFoldDB" id="A0A8J7FE43"/>
<evidence type="ECO:0000313" key="8">
    <source>
        <dbReference type="EMBL" id="MBE9398004.1"/>
    </source>
</evidence>
<feature type="transmembrane region" description="Helical" evidence="6">
    <location>
        <begin position="219"/>
        <end position="238"/>
    </location>
</feature>
<feature type="transmembrane region" description="Helical" evidence="6">
    <location>
        <begin position="250"/>
        <end position="269"/>
    </location>
</feature>
<organism evidence="8 9">
    <name type="scientific">Pontibacterium sinense</name>
    <dbReference type="NCBI Taxonomy" id="2781979"/>
    <lineage>
        <taxon>Bacteria</taxon>
        <taxon>Pseudomonadati</taxon>
        <taxon>Pseudomonadota</taxon>
        <taxon>Gammaproteobacteria</taxon>
        <taxon>Oceanospirillales</taxon>
        <taxon>Oceanospirillaceae</taxon>
        <taxon>Pontibacterium</taxon>
    </lineage>
</organism>
<keyword evidence="4 6" id="KW-1133">Transmembrane helix</keyword>
<feature type="transmembrane region" description="Helical" evidence="6">
    <location>
        <begin position="275"/>
        <end position="292"/>
    </location>
</feature>
<sequence>MHLKPNDPSFLFVLMATIALSFKGILAKFVFAADTDVDFLMLVRFAIAVPLFWIGARVVYGATGGIDGRQWGHCAGTGTLFFLATYFDFTALSYIDAGLSRLILFTFPLFVVLIAALMERRLPTGQHLVAFTVSYSGLLLVVSPQGDTPLSSETLKGIVWALAASVTYAFYLIYSQMILKQLSSSRFTAASNTVTLILVVLFLAGSGRGFTMEYTPEGAGWSVLIATVCTVIPFFLLYEAIKRCGARRASLVSLSGPAITLLFACLLLGETLDATQMLGVAISIAGLCMLEMKSFPTRFPKLVRKRKRC</sequence>
<evidence type="ECO:0000256" key="4">
    <source>
        <dbReference type="ARBA" id="ARBA00022989"/>
    </source>
</evidence>